<keyword evidence="2 8" id="KW-0378">Hydrolase</keyword>
<comment type="caution">
    <text evidence="8">The sequence shown here is derived from an EMBL/GenBank/DDBJ whole genome shotgun (WGS) entry which is preliminary data.</text>
</comment>
<proteinExistence type="inferred from homology"/>
<name>A0ABU7IAM6_9SPHI</name>
<comment type="similarity">
    <text evidence="1">Belongs to the glycosyl hydrolase 9 (cellulase E) family.</text>
</comment>
<dbReference type="InterPro" id="IPR013783">
    <property type="entry name" value="Ig-like_fold"/>
</dbReference>
<dbReference type="InterPro" id="IPR008928">
    <property type="entry name" value="6-hairpin_glycosidase_sf"/>
</dbReference>
<feature type="chain" id="PRO_5045373108" evidence="6">
    <location>
        <begin position="29"/>
        <end position="852"/>
    </location>
</feature>
<dbReference type="GO" id="GO:0016787">
    <property type="term" value="F:hydrolase activity"/>
    <property type="evidence" value="ECO:0007669"/>
    <property type="project" value="UniProtKB-KW"/>
</dbReference>
<sequence length="852" mass="96143">MRRKKIALLLFSLAFCLPLLSFSGKKSANDSPKSWIRINLLGYLPNAIKVAVWASKEQSPPHRFELLDEQSGKVVFSSAKISKFGAYGPFTSTARLDFSSFKTPGRYLIRVGTIVSPTVIINNEVYRHTADFALRYLRQQRSGFNPFLRDSCHTHDGFALYGAKAGIKDSTHFDASGGWHDASDYLQYSTTSANATYHLLMAYRDFPQVFGDEKQANGLDGKNGLPDVLDEAKWGLDWLLKMHPSAQVMFNQLADDRDHLTMRIPKEDSQYGKGFERPLYFIDGEPQQRGKFMNNTTGTSSTAAKFASAFALGSRVFYPLNTSFSELLHAKSNSAYQFALRKKGVTQTVSVKSPYIYAEDNWVDDMELALAMLNPQPKVTDLYSPQQGKGTLDSAFFYAKQEPVTPWLKDDTAKHYQWYPFINIGHYELAKQSSGANKQQLIAYYKQGIEQVWDRARQNAFYRGVPFIWCSNNLTVAFAMQCFWYKQLSGDASFSALEQANFDWLFGCNPWGTSMVYGLPSWGDTPVDPHSAFTHLKQYPIDGGLVDGPVYTNIYKGLIGIQLSKPDEYAEFQSDLAVYHDDYGDYSTNEPTMDGTASLVYLLAAFDSKAEAKKPNVTQSFGGIIRGNSKQKKLALVFTGDEFADGGQSIAQTLAQNKVKGSFFLTGRFYSTPAFTPLIKKLKANGHYLGAHSNEHLLYNDWNKRDSLLVSKTQFKNDLTANYQAMARFGIAKKDAPFFLPPYEWYNATIASWTSEMGLQLVNFSPGTRSNADYTYPEMGKSYRSSEEIYQSIVDYDQKQANGLNGFMLLLHIGTDPKRKDKFYQQLPTLIKYLKKQGYEMVRVNDLLKTEP</sequence>
<dbReference type="InterPro" id="IPR001701">
    <property type="entry name" value="Glyco_hydro_9"/>
</dbReference>
<dbReference type="RefSeq" id="WP_330108822.1">
    <property type="nucleotide sequence ID" value="NZ_JAZDQT010000003.1"/>
</dbReference>
<evidence type="ECO:0000313" key="9">
    <source>
        <dbReference type="Proteomes" id="UP001336835"/>
    </source>
</evidence>
<evidence type="ECO:0000256" key="6">
    <source>
        <dbReference type="SAM" id="SignalP"/>
    </source>
</evidence>
<dbReference type="Gene3D" id="1.50.10.10">
    <property type="match status" value="1"/>
</dbReference>
<dbReference type="SUPFAM" id="SSF81296">
    <property type="entry name" value="E set domains"/>
    <property type="match status" value="1"/>
</dbReference>
<evidence type="ECO:0000256" key="1">
    <source>
        <dbReference type="ARBA" id="ARBA00007072"/>
    </source>
</evidence>
<dbReference type="CDD" id="cd10917">
    <property type="entry name" value="CE4_NodB_like_6s_7s"/>
    <property type="match status" value="1"/>
</dbReference>
<keyword evidence="9" id="KW-1185">Reference proteome</keyword>
<evidence type="ECO:0000256" key="2">
    <source>
        <dbReference type="ARBA" id="ARBA00022801"/>
    </source>
</evidence>
<dbReference type="PROSITE" id="PS51677">
    <property type="entry name" value="NODB"/>
    <property type="match status" value="1"/>
</dbReference>
<keyword evidence="3" id="KW-0119">Carbohydrate metabolism</keyword>
<dbReference type="InterPro" id="IPR014756">
    <property type="entry name" value="Ig_E-set"/>
</dbReference>
<keyword evidence="4" id="KW-0326">Glycosidase</keyword>
<dbReference type="Pfam" id="PF01522">
    <property type="entry name" value="Polysacc_deac_1"/>
    <property type="match status" value="1"/>
</dbReference>
<feature type="signal peptide" evidence="6">
    <location>
        <begin position="1"/>
        <end position="28"/>
    </location>
</feature>
<evidence type="ECO:0000313" key="8">
    <source>
        <dbReference type="EMBL" id="MEE1946516.1"/>
    </source>
</evidence>
<gene>
    <name evidence="8" type="ORF">VRU48_15430</name>
</gene>
<dbReference type="InterPro" id="IPR002509">
    <property type="entry name" value="NODB_dom"/>
</dbReference>
<dbReference type="Gene3D" id="2.60.40.10">
    <property type="entry name" value="Immunoglobulins"/>
    <property type="match status" value="1"/>
</dbReference>
<feature type="domain" description="NodB homology" evidence="7">
    <location>
        <begin position="632"/>
        <end position="842"/>
    </location>
</feature>
<dbReference type="Pfam" id="PF00759">
    <property type="entry name" value="Glyco_hydro_9"/>
    <property type="match status" value="1"/>
</dbReference>
<evidence type="ECO:0000256" key="3">
    <source>
        <dbReference type="ARBA" id="ARBA00023277"/>
    </source>
</evidence>
<keyword evidence="6" id="KW-0732">Signal</keyword>
<protein>
    <submittedName>
        <fullName evidence="8">Glycoside hydrolase family 9 protein</fullName>
    </submittedName>
</protein>
<dbReference type="InterPro" id="IPR012341">
    <property type="entry name" value="6hp_glycosidase-like_sf"/>
</dbReference>
<dbReference type="PANTHER" id="PTHR22298">
    <property type="entry name" value="ENDO-1,4-BETA-GLUCANASE"/>
    <property type="match status" value="1"/>
</dbReference>
<dbReference type="Gene3D" id="3.20.20.370">
    <property type="entry name" value="Glycoside hydrolase/deacetylase"/>
    <property type="match status" value="1"/>
</dbReference>
<organism evidence="8 9">
    <name type="scientific">Pedobacter albus</name>
    <dbReference type="NCBI Taxonomy" id="3113905"/>
    <lineage>
        <taxon>Bacteria</taxon>
        <taxon>Pseudomonadati</taxon>
        <taxon>Bacteroidota</taxon>
        <taxon>Sphingobacteriia</taxon>
        <taxon>Sphingobacteriales</taxon>
        <taxon>Sphingobacteriaceae</taxon>
        <taxon>Pedobacter</taxon>
    </lineage>
</organism>
<dbReference type="Pfam" id="PF02927">
    <property type="entry name" value="CelD_N"/>
    <property type="match status" value="1"/>
</dbReference>
<evidence type="ECO:0000256" key="5">
    <source>
        <dbReference type="ARBA" id="ARBA00023326"/>
    </source>
</evidence>
<dbReference type="InterPro" id="IPR004197">
    <property type="entry name" value="Cellulase_Ig-like"/>
</dbReference>
<accession>A0ABU7IAM6</accession>
<evidence type="ECO:0000259" key="7">
    <source>
        <dbReference type="PROSITE" id="PS51677"/>
    </source>
</evidence>
<dbReference type="CDD" id="cd02850">
    <property type="entry name" value="E_set_Cellulase_N"/>
    <property type="match status" value="1"/>
</dbReference>
<reference evidence="8 9" key="1">
    <citation type="submission" date="2024-01" db="EMBL/GenBank/DDBJ databases">
        <title>Pedobacter sp. nov., isolated from fresh soil.</title>
        <authorList>
            <person name="Le N.T.T."/>
        </authorList>
    </citation>
    <scope>NUCLEOTIDE SEQUENCE [LARGE SCALE GENOMIC DNA]</scope>
    <source>
        <strain evidence="8 9">KR3-3</strain>
    </source>
</reference>
<dbReference type="InterPro" id="IPR011330">
    <property type="entry name" value="Glyco_hydro/deAcase_b/a-brl"/>
</dbReference>
<dbReference type="SUPFAM" id="SSF88713">
    <property type="entry name" value="Glycoside hydrolase/deacetylase"/>
    <property type="match status" value="1"/>
</dbReference>
<dbReference type="EMBL" id="JAZDQT010000003">
    <property type="protein sequence ID" value="MEE1946516.1"/>
    <property type="molecule type" value="Genomic_DNA"/>
</dbReference>
<dbReference type="Proteomes" id="UP001336835">
    <property type="component" value="Unassembled WGS sequence"/>
</dbReference>
<keyword evidence="5" id="KW-0624">Polysaccharide degradation</keyword>
<dbReference type="SUPFAM" id="SSF48208">
    <property type="entry name" value="Six-hairpin glycosidases"/>
    <property type="match status" value="1"/>
</dbReference>
<evidence type="ECO:0000256" key="4">
    <source>
        <dbReference type="ARBA" id="ARBA00023295"/>
    </source>
</evidence>